<evidence type="ECO:0000313" key="1">
    <source>
        <dbReference type="EMBL" id="WAQ95625.1"/>
    </source>
</evidence>
<dbReference type="Proteomes" id="UP001164746">
    <property type="component" value="Chromosome 2"/>
</dbReference>
<feature type="non-terminal residue" evidence="1">
    <location>
        <position position="115"/>
    </location>
</feature>
<protein>
    <submittedName>
        <fullName evidence="1">Uncharacterized protein</fullName>
    </submittedName>
</protein>
<accession>A0ABY7DG11</accession>
<proteinExistence type="predicted"/>
<dbReference type="EMBL" id="CP111013">
    <property type="protein sequence ID" value="WAQ95625.1"/>
    <property type="molecule type" value="Genomic_DNA"/>
</dbReference>
<evidence type="ECO:0000313" key="2">
    <source>
        <dbReference type="Proteomes" id="UP001164746"/>
    </source>
</evidence>
<gene>
    <name evidence="1" type="ORF">MAR_028315</name>
</gene>
<sequence>DLPGVFTLAGYIRFSQTPITHESISNDGERVPGGPEWNIRMHGTVVERKWSRDQTSGIQRLVPMLFRDIPLVHGESGRKWPRYRVFDTPFTPSCRCRWSPCNPYGETCISIWKSR</sequence>
<name>A0ABY7DG11_MYAAR</name>
<keyword evidence="2" id="KW-1185">Reference proteome</keyword>
<organism evidence="1 2">
    <name type="scientific">Mya arenaria</name>
    <name type="common">Soft-shell clam</name>
    <dbReference type="NCBI Taxonomy" id="6604"/>
    <lineage>
        <taxon>Eukaryota</taxon>
        <taxon>Metazoa</taxon>
        <taxon>Spiralia</taxon>
        <taxon>Lophotrochozoa</taxon>
        <taxon>Mollusca</taxon>
        <taxon>Bivalvia</taxon>
        <taxon>Autobranchia</taxon>
        <taxon>Heteroconchia</taxon>
        <taxon>Euheterodonta</taxon>
        <taxon>Imparidentia</taxon>
        <taxon>Neoheterodontei</taxon>
        <taxon>Myida</taxon>
        <taxon>Myoidea</taxon>
        <taxon>Myidae</taxon>
        <taxon>Mya</taxon>
    </lineage>
</organism>
<reference evidence="1" key="1">
    <citation type="submission" date="2022-11" db="EMBL/GenBank/DDBJ databases">
        <title>Centuries of genome instability and evolution in soft-shell clam transmissible cancer (bioRxiv).</title>
        <authorList>
            <person name="Hart S.F.M."/>
            <person name="Yonemitsu M.A."/>
            <person name="Giersch R.M."/>
            <person name="Beal B.F."/>
            <person name="Arriagada G."/>
            <person name="Davis B.W."/>
            <person name="Ostrander E.A."/>
            <person name="Goff S.P."/>
            <person name="Metzger M.J."/>
        </authorList>
    </citation>
    <scope>NUCLEOTIDE SEQUENCE</scope>
    <source>
        <strain evidence="1">MELC-2E11</strain>
        <tissue evidence="1">Siphon/mantle</tissue>
    </source>
</reference>